<reference evidence="2 3" key="1">
    <citation type="submission" date="2015-06" db="EMBL/GenBank/DDBJ databases">
        <title>Draft genome sequence of an Alphaproteobacteria species associated to the Mediterranean sponge Oscarella lobularis.</title>
        <authorList>
            <person name="Jourda C."/>
            <person name="Santini S."/>
            <person name="Claverie J.-M."/>
        </authorList>
    </citation>
    <scope>NUCLEOTIDE SEQUENCE [LARGE SCALE GENOMIC DNA]</scope>
    <source>
        <strain evidence="2">IGS</strain>
    </source>
</reference>
<dbReference type="Proteomes" id="UP000037178">
    <property type="component" value="Unassembled WGS sequence"/>
</dbReference>
<accession>A0A0J9E6P9</accession>
<protein>
    <submittedName>
        <fullName evidence="2">Uncharacterized protein</fullName>
    </submittedName>
</protein>
<comment type="caution">
    <text evidence="2">The sequence shown here is derived from an EMBL/GenBank/DDBJ whole genome shotgun (WGS) entry which is preliminary data.</text>
</comment>
<organism evidence="2 3">
    <name type="scientific">Candidatus Rhodobacter oscarellae</name>
    <dbReference type="NCBI Taxonomy" id="1675527"/>
    <lineage>
        <taxon>Bacteria</taxon>
        <taxon>Pseudomonadati</taxon>
        <taxon>Pseudomonadota</taxon>
        <taxon>Alphaproteobacteria</taxon>
        <taxon>Rhodobacterales</taxon>
        <taxon>Rhodobacter group</taxon>
        <taxon>Rhodobacter</taxon>
    </lineage>
</organism>
<feature type="compositionally biased region" description="Low complexity" evidence="1">
    <location>
        <begin position="31"/>
        <end position="53"/>
    </location>
</feature>
<evidence type="ECO:0000313" key="3">
    <source>
        <dbReference type="Proteomes" id="UP000037178"/>
    </source>
</evidence>
<name>A0A0J9E6P9_9RHOB</name>
<evidence type="ECO:0000313" key="2">
    <source>
        <dbReference type="EMBL" id="KMW58367.1"/>
    </source>
</evidence>
<proteinExistence type="predicted"/>
<dbReference type="AlphaFoldDB" id="A0A0J9E6P9"/>
<gene>
    <name evidence="2" type="ORF">AIOL_003340</name>
</gene>
<feature type="region of interest" description="Disordered" evidence="1">
    <location>
        <begin position="24"/>
        <end position="59"/>
    </location>
</feature>
<keyword evidence="3" id="KW-1185">Reference proteome</keyword>
<evidence type="ECO:0000256" key="1">
    <source>
        <dbReference type="SAM" id="MobiDB-lite"/>
    </source>
</evidence>
<sequence>MKRHDWAFLVVPLVIQAGRITQPRRVDPDRISSSTAGLSSGAAAAANRPISRARSARRL</sequence>
<dbReference type="STRING" id="1675527.AIOL_003340"/>
<dbReference type="PATRIC" id="fig|1675527.3.peg.3494"/>
<dbReference type="EMBL" id="LFTY01000002">
    <property type="protein sequence ID" value="KMW58367.1"/>
    <property type="molecule type" value="Genomic_DNA"/>
</dbReference>